<protein>
    <recommendedName>
        <fullName evidence="3 14">UDP-N-acetylmuramate--L-alanine ligase</fullName>
        <ecNumber evidence="3 14">6.3.2.8</ecNumber>
    </recommendedName>
    <alternativeName>
        <fullName evidence="14">UDP-N-acetylmuramoyl-L-alanine synthetase</fullName>
    </alternativeName>
</protein>
<evidence type="ECO:0000259" key="16">
    <source>
        <dbReference type="Pfam" id="PF02875"/>
    </source>
</evidence>
<evidence type="ECO:0000256" key="5">
    <source>
        <dbReference type="ARBA" id="ARBA00022598"/>
    </source>
</evidence>
<dbReference type="InterPro" id="IPR005758">
    <property type="entry name" value="UDP-N-AcMur_Ala_ligase_MurC"/>
</dbReference>
<proteinExistence type="inferred from homology"/>
<accession>A0A9D1X669</accession>
<dbReference type="GO" id="GO:0009252">
    <property type="term" value="P:peptidoglycan biosynthetic process"/>
    <property type="evidence" value="ECO:0007669"/>
    <property type="project" value="UniProtKB-UniRule"/>
</dbReference>
<keyword evidence="10 14" id="KW-0573">Peptidoglycan synthesis</keyword>
<evidence type="ECO:0000256" key="14">
    <source>
        <dbReference type="HAMAP-Rule" id="MF_00046"/>
    </source>
</evidence>
<keyword evidence="9 14" id="KW-0133">Cell shape</keyword>
<evidence type="ECO:0000256" key="3">
    <source>
        <dbReference type="ARBA" id="ARBA00012211"/>
    </source>
</evidence>
<dbReference type="InterPro" id="IPR000713">
    <property type="entry name" value="Mur_ligase_N"/>
</dbReference>
<keyword evidence="4 14" id="KW-0963">Cytoplasm</keyword>
<keyword evidence="6 14" id="KW-0132">Cell division</keyword>
<dbReference type="EC" id="6.3.2.8" evidence="3 14"/>
<evidence type="ECO:0000313" key="18">
    <source>
        <dbReference type="EMBL" id="HIX73252.1"/>
    </source>
</evidence>
<dbReference type="Gene3D" id="3.40.50.720">
    <property type="entry name" value="NAD(P)-binding Rossmann-like Domain"/>
    <property type="match status" value="1"/>
</dbReference>
<dbReference type="GO" id="GO:0008763">
    <property type="term" value="F:UDP-N-acetylmuramate-L-alanine ligase activity"/>
    <property type="evidence" value="ECO:0007669"/>
    <property type="project" value="UniProtKB-UniRule"/>
</dbReference>
<dbReference type="AlphaFoldDB" id="A0A9D1X669"/>
<comment type="catalytic activity">
    <reaction evidence="13 14">
        <text>UDP-N-acetyl-alpha-D-muramate + L-alanine + ATP = UDP-N-acetyl-alpha-D-muramoyl-L-alanine + ADP + phosphate + H(+)</text>
        <dbReference type="Rhea" id="RHEA:23372"/>
        <dbReference type="ChEBI" id="CHEBI:15378"/>
        <dbReference type="ChEBI" id="CHEBI:30616"/>
        <dbReference type="ChEBI" id="CHEBI:43474"/>
        <dbReference type="ChEBI" id="CHEBI:57972"/>
        <dbReference type="ChEBI" id="CHEBI:70757"/>
        <dbReference type="ChEBI" id="CHEBI:83898"/>
        <dbReference type="ChEBI" id="CHEBI:456216"/>
        <dbReference type="EC" id="6.3.2.8"/>
    </reaction>
</comment>
<dbReference type="InterPro" id="IPR036565">
    <property type="entry name" value="Mur-like_cat_sf"/>
</dbReference>
<dbReference type="SUPFAM" id="SSF51984">
    <property type="entry name" value="MurCD N-terminal domain"/>
    <property type="match status" value="1"/>
</dbReference>
<evidence type="ECO:0000259" key="15">
    <source>
        <dbReference type="Pfam" id="PF01225"/>
    </source>
</evidence>
<evidence type="ECO:0000256" key="8">
    <source>
        <dbReference type="ARBA" id="ARBA00022840"/>
    </source>
</evidence>
<dbReference type="SUPFAM" id="SSF53244">
    <property type="entry name" value="MurD-like peptide ligases, peptide-binding domain"/>
    <property type="match status" value="1"/>
</dbReference>
<dbReference type="Gene3D" id="3.40.1190.10">
    <property type="entry name" value="Mur-like, catalytic domain"/>
    <property type="match status" value="1"/>
</dbReference>
<dbReference type="GO" id="GO:0051301">
    <property type="term" value="P:cell division"/>
    <property type="evidence" value="ECO:0007669"/>
    <property type="project" value="UniProtKB-KW"/>
</dbReference>
<dbReference type="InterPro" id="IPR050061">
    <property type="entry name" value="MurCDEF_pg_biosynth"/>
</dbReference>
<evidence type="ECO:0000256" key="7">
    <source>
        <dbReference type="ARBA" id="ARBA00022741"/>
    </source>
</evidence>
<dbReference type="Pfam" id="PF08245">
    <property type="entry name" value="Mur_ligase_M"/>
    <property type="match status" value="1"/>
</dbReference>
<comment type="similarity">
    <text evidence="14">Belongs to the MurCDEF family.</text>
</comment>
<evidence type="ECO:0000256" key="4">
    <source>
        <dbReference type="ARBA" id="ARBA00022490"/>
    </source>
</evidence>
<dbReference type="InterPro" id="IPR036615">
    <property type="entry name" value="Mur_ligase_C_dom_sf"/>
</dbReference>
<keyword evidence="5 14" id="KW-0436">Ligase</keyword>
<evidence type="ECO:0000256" key="2">
    <source>
        <dbReference type="ARBA" id="ARBA00004752"/>
    </source>
</evidence>
<feature type="domain" description="Mur ligase C-terminal" evidence="16">
    <location>
        <begin position="318"/>
        <end position="447"/>
    </location>
</feature>
<dbReference type="InterPro" id="IPR013221">
    <property type="entry name" value="Mur_ligase_cen"/>
</dbReference>
<evidence type="ECO:0000259" key="17">
    <source>
        <dbReference type="Pfam" id="PF08245"/>
    </source>
</evidence>
<evidence type="ECO:0000256" key="10">
    <source>
        <dbReference type="ARBA" id="ARBA00022984"/>
    </source>
</evidence>
<reference evidence="18" key="1">
    <citation type="journal article" date="2021" name="PeerJ">
        <title>Extensive microbial diversity within the chicken gut microbiome revealed by metagenomics and culture.</title>
        <authorList>
            <person name="Gilroy R."/>
            <person name="Ravi A."/>
            <person name="Getino M."/>
            <person name="Pursley I."/>
            <person name="Horton D.L."/>
            <person name="Alikhan N.F."/>
            <person name="Baker D."/>
            <person name="Gharbi K."/>
            <person name="Hall N."/>
            <person name="Watson M."/>
            <person name="Adriaenssens E.M."/>
            <person name="Foster-Nyarko E."/>
            <person name="Jarju S."/>
            <person name="Secka A."/>
            <person name="Antonio M."/>
            <person name="Oren A."/>
            <person name="Chaudhuri R.R."/>
            <person name="La Ragione R."/>
            <person name="Hildebrand F."/>
            <person name="Pallen M.J."/>
        </authorList>
    </citation>
    <scope>NUCLEOTIDE SEQUENCE</scope>
    <source>
        <strain evidence="18">ChiSxjej3B15-1167</strain>
    </source>
</reference>
<keyword evidence="11 14" id="KW-0131">Cell cycle</keyword>
<dbReference type="GO" id="GO:0008360">
    <property type="term" value="P:regulation of cell shape"/>
    <property type="evidence" value="ECO:0007669"/>
    <property type="project" value="UniProtKB-KW"/>
</dbReference>
<sequence length="463" mass="51016">MYKIDFQTPIHIHFIGIGGISMSGLAEVLIDRHFPVSGSDMKASDITAHLEGIGARVAIGQRAENITDDIDLVVYTAAIHEDNEEFAAAKAKGLPMMTRAALLGQIMDNYARSIAVAGTHGKTTTTSMMADILLQGKMDPTISVGGMLDQIGGNIRVGQSDVFLTEACEYTNSFLEFHPLYSIILNVEEDHMDFFKDIDDIKHSFHVFASQTAKNGLIIINGDMEHTADILSGLSQKAVTFGLDAKNDYTAREISYDQEGNGSYTLVIRGEEICRVSLRVKGVHNVMNSLATIACARDMGLSMEQILAGLLTFTGTHRRFEYKGRIGDVIVIDDYAHHPTEIQATLNAAREYPHDKLWVVFQPHTYTRTKAFLPQFAEVLSHADHVILADIFAAREPDTGMVSSMDIVNLMKDTGCDVHYFPTFKEIEDYLLAHIQGRDLLITMGAGDVVKVGEELLAKTAEK</sequence>
<evidence type="ECO:0000256" key="11">
    <source>
        <dbReference type="ARBA" id="ARBA00023306"/>
    </source>
</evidence>
<keyword evidence="12 14" id="KW-0961">Cell wall biogenesis/degradation</keyword>
<dbReference type="SUPFAM" id="SSF53623">
    <property type="entry name" value="MurD-like peptide ligases, catalytic domain"/>
    <property type="match status" value="1"/>
</dbReference>
<keyword evidence="7 14" id="KW-0547">Nucleotide-binding</keyword>
<feature type="domain" description="Mur ligase N-terminal catalytic" evidence="15">
    <location>
        <begin position="11"/>
        <end position="110"/>
    </location>
</feature>
<reference evidence="18" key="2">
    <citation type="submission" date="2021-04" db="EMBL/GenBank/DDBJ databases">
        <authorList>
            <person name="Gilroy R."/>
        </authorList>
    </citation>
    <scope>NUCLEOTIDE SEQUENCE</scope>
    <source>
        <strain evidence="18">ChiSxjej3B15-1167</strain>
    </source>
</reference>
<feature type="binding site" evidence="14">
    <location>
        <begin position="118"/>
        <end position="124"/>
    </location>
    <ligand>
        <name>ATP</name>
        <dbReference type="ChEBI" id="CHEBI:30616"/>
    </ligand>
</feature>
<feature type="domain" description="Mur ligase central" evidence="17">
    <location>
        <begin position="116"/>
        <end position="296"/>
    </location>
</feature>
<dbReference type="NCBIfam" id="TIGR01082">
    <property type="entry name" value="murC"/>
    <property type="match status" value="1"/>
</dbReference>
<dbReference type="EMBL" id="DXEQ01000289">
    <property type="protein sequence ID" value="HIX73252.1"/>
    <property type="molecule type" value="Genomic_DNA"/>
</dbReference>
<evidence type="ECO:0000256" key="12">
    <source>
        <dbReference type="ARBA" id="ARBA00023316"/>
    </source>
</evidence>
<evidence type="ECO:0000313" key="19">
    <source>
        <dbReference type="Proteomes" id="UP000886805"/>
    </source>
</evidence>
<comment type="pathway">
    <text evidence="2 14">Cell wall biogenesis; peptidoglycan biosynthesis.</text>
</comment>
<dbReference type="GO" id="GO:0071555">
    <property type="term" value="P:cell wall organization"/>
    <property type="evidence" value="ECO:0007669"/>
    <property type="project" value="UniProtKB-KW"/>
</dbReference>
<dbReference type="InterPro" id="IPR004101">
    <property type="entry name" value="Mur_ligase_C"/>
</dbReference>
<dbReference type="HAMAP" id="MF_00046">
    <property type="entry name" value="MurC"/>
    <property type="match status" value="1"/>
</dbReference>
<dbReference type="GO" id="GO:0005737">
    <property type="term" value="C:cytoplasm"/>
    <property type="evidence" value="ECO:0007669"/>
    <property type="project" value="UniProtKB-SubCell"/>
</dbReference>
<dbReference type="GO" id="GO:0005524">
    <property type="term" value="F:ATP binding"/>
    <property type="evidence" value="ECO:0007669"/>
    <property type="project" value="UniProtKB-UniRule"/>
</dbReference>
<evidence type="ECO:0000256" key="9">
    <source>
        <dbReference type="ARBA" id="ARBA00022960"/>
    </source>
</evidence>
<dbReference type="PANTHER" id="PTHR43445:SF3">
    <property type="entry name" value="UDP-N-ACETYLMURAMATE--L-ALANINE LIGASE"/>
    <property type="match status" value="1"/>
</dbReference>
<keyword evidence="8 14" id="KW-0067">ATP-binding</keyword>
<evidence type="ECO:0000256" key="13">
    <source>
        <dbReference type="ARBA" id="ARBA00047833"/>
    </source>
</evidence>
<evidence type="ECO:0000256" key="6">
    <source>
        <dbReference type="ARBA" id="ARBA00022618"/>
    </source>
</evidence>
<dbReference type="Pfam" id="PF01225">
    <property type="entry name" value="Mur_ligase"/>
    <property type="match status" value="1"/>
</dbReference>
<comment type="subcellular location">
    <subcellularLocation>
        <location evidence="1 14">Cytoplasm</location>
    </subcellularLocation>
</comment>
<dbReference type="Proteomes" id="UP000886805">
    <property type="component" value="Unassembled WGS sequence"/>
</dbReference>
<dbReference type="Pfam" id="PF02875">
    <property type="entry name" value="Mur_ligase_C"/>
    <property type="match status" value="1"/>
</dbReference>
<comment type="caution">
    <text evidence="18">The sequence shown here is derived from an EMBL/GenBank/DDBJ whole genome shotgun (WGS) entry which is preliminary data.</text>
</comment>
<gene>
    <name evidence="14 18" type="primary">murC</name>
    <name evidence="18" type="ORF">H9849_09555</name>
</gene>
<comment type="function">
    <text evidence="14">Cell wall formation.</text>
</comment>
<name>A0A9D1X669_9FIRM</name>
<dbReference type="PANTHER" id="PTHR43445">
    <property type="entry name" value="UDP-N-ACETYLMURAMATE--L-ALANINE LIGASE-RELATED"/>
    <property type="match status" value="1"/>
</dbReference>
<dbReference type="Gene3D" id="3.90.190.20">
    <property type="entry name" value="Mur ligase, C-terminal domain"/>
    <property type="match status" value="1"/>
</dbReference>
<organism evidence="18 19">
    <name type="scientific">Candidatus Anaerobutyricum stercoripullorum</name>
    <dbReference type="NCBI Taxonomy" id="2838456"/>
    <lineage>
        <taxon>Bacteria</taxon>
        <taxon>Bacillati</taxon>
        <taxon>Bacillota</taxon>
        <taxon>Clostridia</taxon>
        <taxon>Lachnospirales</taxon>
        <taxon>Lachnospiraceae</taxon>
        <taxon>Anaerobutyricum</taxon>
    </lineage>
</organism>
<evidence type="ECO:0000256" key="1">
    <source>
        <dbReference type="ARBA" id="ARBA00004496"/>
    </source>
</evidence>